<evidence type="ECO:0000256" key="1">
    <source>
        <dbReference type="SAM" id="Phobius"/>
    </source>
</evidence>
<keyword evidence="1" id="KW-0472">Membrane</keyword>
<dbReference type="AlphaFoldDB" id="A0AAV3XKQ4"/>
<organism evidence="2 3">
    <name type="scientific">Microseira wollei NIES-4236</name>
    <dbReference type="NCBI Taxonomy" id="2530354"/>
    <lineage>
        <taxon>Bacteria</taxon>
        <taxon>Bacillati</taxon>
        <taxon>Cyanobacteriota</taxon>
        <taxon>Cyanophyceae</taxon>
        <taxon>Oscillatoriophycideae</taxon>
        <taxon>Aerosakkonematales</taxon>
        <taxon>Aerosakkonemataceae</taxon>
        <taxon>Microseira</taxon>
    </lineage>
</organism>
<evidence type="ECO:0008006" key="4">
    <source>
        <dbReference type="Google" id="ProtNLM"/>
    </source>
</evidence>
<gene>
    <name evidence="2" type="ORF">MiSe_60160</name>
</gene>
<sequence length="180" mass="19363">MSHEPLARSQMPATTDFFQASQWAGILTLVGAAITLMGFILKWGIRFRLVGATSFMGVLTAGLFALGLGLFTRTAIPGAVRYSVIYDNGATLAAIAVPNQITESELDATLRQAAGDLFSYGRAGSASAQLLIRARTITHPEPGVSQPLYLGQVKRSLASREDKNLEVEIYSQNLAQLTKF</sequence>
<feature type="transmembrane region" description="Helical" evidence="1">
    <location>
        <begin position="48"/>
        <end position="71"/>
    </location>
</feature>
<protein>
    <recommendedName>
        <fullName evidence="4">Ycf51-like protein</fullName>
    </recommendedName>
</protein>
<keyword evidence="1" id="KW-0812">Transmembrane</keyword>
<evidence type="ECO:0000313" key="2">
    <source>
        <dbReference type="EMBL" id="GET41204.1"/>
    </source>
</evidence>
<keyword evidence="3" id="KW-1185">Reference proteome</keyword>
<feature type="transmembrane region" description="Helical" evidence="1">
    <location>
        <begin position="20"/>
        <end position="41"/>
    </location>
</feature>
<proteinExistence type="predicted"/>
<dbReference type="InterPro" id="IPR019664">
    <property type="entry name" value="Uncharacterised_Ycf51"/>
</dbReference>
<dbReference type="Pfam" id="PF10726">
    <property type="entry name" value="DUF2518"/>
    <property type="match status" value="1"/>
</dbReference>
<keyword evidence="1" id="KW-1133">Transmembrane helix</keyword>
<name>A0AAV3XKQ4_9CYAN</name>
<dbReference type="EMBL" id="BLAY01000113">
    <property type="protein sequence ID" value="GET41204.1"/>
    <property type="molecule type" value="Genomic_DNA"/>
</dbReference>
<dbReference type="Proteomes" id="UP001050975">
    <property type="component" value="Unassembled WGS sequence"/>
</dbReference>
<reference evidence="2" key="1">
    <citation type="submission" date="2019-10" db="EMBL/GenBank/DDBJ databases">
        <title>Draft genome sequece of Microseira wollei NIES-4236.</title>
        <authorList>
            <person name="Yamaguchi H."/>
            <person name="Suzuki S."/>
            <person name="Kawachi M."/>
        </authorList>
    </citation>
    <scope>NUCLEOTIDE SEQUENCE</scope>
    <source>
        <strain evidence="2">NIES-4236</strain>
    </source>
</reference>
<comment type="caution">
    <text evidence="2">The sequence shown here is derived from an EMBL/GenBank/DDBJ whole genome shotgun (WGS) entry which is preliminary data.</text>
</comment>
<accession>A0AAV3XKQ4</accession>
<evidence type="ECO:0000313" key="3">
    <source>
        <dbReference type="Proteomes" id="UP001050975"/>
    </source>
</evidence>